<gene>
    <name evidence="2" type="ORF">Micbo1qcDRAFT_206582</name>
</gene>
<dbReference type="OrthoDB" id="2245989at2759"/>
<dbReference type="InParanoid" id="A0A136IVU1"/>
<dbReference type="STRING" id="196109.A0A136IVU1"/>
<evidence type="ECO:0000256" key="1">
    <source>
        <dbReference type="SAM" id="MobiDB-lite"/>
    </source>
</evidence>
<name>A0A136IVU1_9PEZI</name>
<evidence type="ECO:0000313" key="2">
    <source>
        <dbReference type="EMBL" id="KXJ88993.1"/>
    </source>
</evidence>
<feature type="region of interest" description="Disordered" evidence="1">
    <location>
        <begin position="29"/>
        <end position="81"/>
    </location>
</feature>
<evidence type="ECO:0000313" key="3">
    <source>
        <dbReference type="Proteomes" id="UP000070501"/>
    </source>
</evidence>
<accession>A0A136IVU1</accession>
<dbReference type="EMBL" id="KQ964256">
    <property type="protein sequence ID" value="KXJ88993.1"/>
    <property type="molecule type" value="Genomic_DNA"/>
</dbReference>
<evidence type="ECO:0008006" key="4">
    <source>
        <dbReference type="Google" id="ProtNLM"/>
    </source>
</evidence>
<dbReference type="Pfam" id="PF11905">
    <property type="entry name" value="DUF3425"/>
    <property type="match status" value="1"/>
</dbReference>
<dbReference type="PANTHER" id="PTHR38116">
    <property type="entry name" value="CHROMOSOME 7, WHOLE GENOME SHOTGUN SEQUENCE"/>
    <property type="match status" value="1"/>
</dbReference>
<dbReference type="PANTHER" id="PTHR38116:SF1">
    <property type="entry name" value="BZIP DOMAIN-CONTAINING PROTEIN"/>
    <property type="match status" value="1"/>
</dbReference>
<organism evidence="2 3">
    <name type="scientific">Microdochium bolleyi</name>
    <dbReference type="NCBI Taxonomy" id="196109"/>
    <lineage>
        <taxon>Eukaryota</taxon>
        <taxon>Fungi</taxon>
        <taxon>Dikarya</taxon>
        <taxon>Ascomycota</taxon>
        <taxon>Pezizomycotina</taxon>
        <taxon>Sordariomycetes</taxon>
        <taxon>Xylariomycetidae</taxon>
        <taxon>Xylariales</taxon>
        <taxon>Microdochiaceae</taxon>
        <taxon>Microdochium</taxon>
    </lineage>
</organism>
<dbReference type="InterPro" id="IPR021833">
    <property type="entry name" value="DUF3425"/>
</dbReference>
<proteinExistence type="predicted"/>
<dbReference type="Proteomes" id="UP000070501">
    <property type="component" value="Unassembled WGS sequence"/>
</dbReference>
<keyword evidence="3" id="KW-1185">Reference proteome</keyword>
<sequence>MPQLVEAKAKTDDWTGIADAATRRRIQTRLNMRAMRRRKAAQARAEDGNHGQVQHGKASGSGHQQRDSVSKESSPSTTPCWDESRQIVSLLPLSQASQMSITEGICRPSNTVITAPHGWKSWPSPSLTSSAIILPLSSDHLIPLLQYNALRAMLTNRHILTRLRAFTGPNGCTIDPLRVLPLPLPSPTATTLPPALVPTQLQRQIPHKDWLDIIPHPRWRDNILLSLGTFNEGELWSDTIGGLFTGFTNAEVRAKGVVAWSPPWHFSGWELSEGFWRKWRWSLVGCEDVLDATNRWRAMRGEEPLGFETTGAGSSADVNSSP</sequence>
<dbReference type="AlphaFoldDB" id="A0A136IVU1"/>
<reference evidence="3" key="1">
    <citation type="submission" date="2016-02" db="EMBL/GenBank/DDBJ databases">
        <title>Draft genome sequence of Microdochium bolleyi, a fungal endophyte of beachgrass.</title>
        <authorList>
            <consortium name="DOE Joint Genome Institute"/>
            <person name="David A.S."/>
            <person name="May G."/>
            <person name="Haridas S."/>
            <person name="Lim J."/>
            <person name="Wang M."/>
            <person name="Labutti K."/>
            <person name="Lipzen A."/>
            <person name="Barry K."/>
            <person name="Grigoriev I.V."/>
        </authorList>
    </citation>
    <scope>NUCLEOTIDE SEQUENCE [LARGE SCALE GENOMIC DNA]</scope>
    <source>
        <strain evidence="3">J235TASD1</strain>
    </source>
</reference>
<protein>
    <recommendedName>
        <fullName evidence="4">BZIP domain-containing protein</fullName>
    </recommendedName>
</protein>